<dbReference type="EC" id="2.7.13.3" evidence="2"/>
<dbReference type="GO" id="GO:0030295">
    <property type="term" value="F:protein kinase activator activity"/>
    <property type="evidence" value="ECO:0007669"/>
    <property type="project" value="TreeGrafter"/>
</dbReference>
<dbReference type="InterPro" id="IPR013656">
    <property type="entry name" value="PAS_4"/>
</dbReference>
<evidence type="ECO:0000259" key="6">
    <source>
        <dbReference type="PROSITE" id="PS50109"/>
    </source>
</evidence>
<organism evidence="7 8">
    <name type="scientific">Deinococcus arenae</name>
    <dbReference type="NCBI Taxonomy" id="1452751"/>
    <lineage>
        <taxon>Bacteria</taxon>
        <taxon>Thermotogati</taxon>
        <taxon>Deinococcota</taxon>
        <taxon>Deinococci</taxon>
        <taxon>Deinococcales</taxon>
        <taxon>Deinococcaceae</taxon>
        <taxon>Deinococcus</taxon>
    </lineage>
</organism>
<protein>
    <recommendedName>
        <fullName evidence="2">histidine kinase</fullName>
        <ecNumber evidence="2">2.7.13.3</ecNumber>
    </recommendedName>
</protein>
<dbReference type="Pfam" id="PF08448">
    <property type="entry name" value="PAS_4"/>
    <property type="match status" value="1"/>
</dbReference>
<name>A0A8H9LAA5_9DEIO</name>
<dbReference type="RefSeq" id="WP_110832919.1">
    <property type="nucleotide sequence ID" value="NZ_BMQG01000018.1"/>
</dbReference>
<keyword evidence="4" id="KW-0808">Transferase</keyword>
<dbReference type="AlphaFoldDB" id="A0A8H9LAA5"/>
<dbReference type="SUPFAM" id="SSF55874">
    <property type="entry name" value="ATPase domain of HSP90 chaperone/DNA topoisomerase II/histidine kinase"/>
    <property type="match status" value="1"/>
</dbReference>
<evidence type="ECO:0000256" key="2">
    <source>
        <dbReference type="ARBA" id="ARBA00012438"/>
    </source>
</evidence>
<dbReference type="InterPro" id="IPR004358">
    <property type="entry name" value="Sig_transdc_His_kin-like_C"/>
</dbReference>
<accession>A0A8H9LAA5</accession>
<evidence type="ECO:0000313" key="7">
    <source>
        <dbReference type="EMBL" id="GGM55766.1"/>
    </source>
</evidence>
<dbReference type="SMART" id="SM00387">
    <property type="entry name" value="HATPase_c"/>
    <property type="match status" value="1"/>
</dbReference>
<dbReference type="PANTHER" id="PTHR42878:SF15">
    <property type="entry name" value="BACTERIOPHYTOCHROME"/>
    <property type="match status" value="1"/>
</dbReference>
<dbReference type="FunFam" id="3.30.565.10:FF:000006">
    <property type="entry name" value="Sensor histidine kinase WalK"/>
    <property type="match status" value="1"/>
</dbReference>
<dbReference type="PANTHER" id="PTHR42878">
    <property type="entry name" value="TWO-COMPONENT HISTIDINE KINASE"/>
    <property type="match status" value="1"/>
</dbReference>
<gene>
    <name evidence="7" type="ORF">GCM10008956_34570</name>
</gene>
<dbReference type="SUPFAM" id="SSF55785">
    <property type="entry name" value="PYP-like sensor domain (PAS domain)"/>
    <property type="match status" value="1"/>
</dbReference>
<dbReference type="GO" id="GO:0000156">
    <property type="term" value="F:phosphorelay response regulator activity"/>
    <property type="evidence" value="ECO:0007669"/>
    <property type="project" value="TreeGrafter"/>
</dbReference>
<dbReference type="InterPro" id="IPR036097">
    <property type="entry name" value="HisK_dim/P_sf"/>
</dbReference>
<comment type="catalytic activity">
    <reaction evidence="1">
        <text>ATP + protein L-histidine = ADP + protein N-phospho-L-histidine.</text>
        <dbReference type="EC" id="2.7.13.3"/>
    </reaction>
</comment>
<evidence type="ECO:0000256" key="1">
    <source>
        <dbReference type="ARBA" id="ARBA00000085"/>
    </source>
</evidence>
<feature type="domain" description="Histidine kinase" evidence="6">
    <location>
        <begin position="174"/>
        <end position="388"/>
    </location>
</feature>
<dbReference type="InterPro" id="IPR035965">
    <property type="entry name" value="PAS-like_dom_sf"/>
</dbReference>
<evidence type="ECO:0000256" key="4">
    <source>
        <dbReference type="ARBA" id="ARBA00022679"/>
    </source>
</evidence>
<evidence type="ECO:0000256" key="5">
    <source>
        <dbReference type="ARBA" id="ARBA00022777"/>
    </source>
</evidence>
<dbReference type="PRINTS" id="PR00344">
    <property type="entry name" value="BCTRLSENSOR"/>
</dbReference>
<dbReference type="SMART" id="SM00388">
    <property type="entry name" value="HisKA"/>
    <property type="match status" value="1"/>
</dbReference>
<keyword evidence="3" id="KW-0597">Phosphoprotein</keyword>
<dbReference type="EMBL" id="BMQG01000018">
    <property type="protein sequence ID" value="GGM55766.1"/>
    <property type="molecule type" value="Genomic_DNA"/>
</dbReference>
<dbReference type="Gene3D" id="3.30.450.20">
    <property type="entry name" value="PAS domain"/>
    <property type="match status" value="1"/>
</dbReference>
<dbReference type="Pfam" id="PF00512">
    <property type="entry name" value="HisKA"/>
    <property type="match status" value="1"/>
</dbReference>
<dbReference type="SUPFAM" id="SSF47384">
    <property type="entry name" value="Homodimeric domain of signal transducing histidine kinase"/>
    <property type="match status" value="1"/>
</dbReference>
<comment type="caution">
    <text evidence="7">The sequence shown here is derived from an EMBL/GenBank/DDBJ whole genome shotgun (WGS) entry which is preliminary data.</text>
</comment>
<keyword evidence="5" id="KW-0418">Kinase</keyword>
<evidence type="ECO:0000256" key="3">
    <source>
        <dbReference type="ARBA" id="ARBA00022553"/>
    </source>
</evidence>
<dbReference type="GO" id="GO:0007234">
    <property type="term" value="P:osmosensory signaling via phosphorelay pathway"/>
    <property type="evidence" value="ECO:0007669"/>
    <property type="project" value="TreeGrafter"/>
</dbReference>
<dbReference type="Pfam" id="PF02518">
    <property type="entry name" value="HATPase_c"/>
    <property type="match status" value="1"/>
</dbReference>
<dbReference type="InterPro" id="IPR050351">
    <property type="entry name" value="BphY/WalK/GraS-like"/>
</dbReference>
<sequence length="388" mass="42938">MRPSARASIDLPAQAVQAALDALQETIAIIDGRGVICAVNAAWTDFMQANGGDPQSCGVGANYLTACDEAQGPCSDEGPPVAQGLRAVLRGERPDFSLEYPCHSPQEQRWYRVQVRPFQSGQARYATVVHENVTEHKLMEIRSDDLDAEVAQGVLSQTADLRQENSELDAFIGAVSHDLRAPVRHLQGFLNVLRRRAADRLHEEDHRVLDILDASSQRLNSMIDELLGLSRASHTAIQIRPVNLAQVVLRAWANMAPETQGREIDWIAGDLPVVRGDPELLRLAFENLLSNALKYTGGRTAARIEVGSHEEERSWVVFVQDDGVGFDPRYTHRLFGAFQRLHHEKEFQGIGLGLLNVKRIIERHGGEVWAESHPGDGATLRFPKPPGQ</sequence>
<evidence type="ECO:0000313" key="8">
    <source>
        <dbReference type="Proteomes" id="UP000600547"/>
    </source>
</evidence>
<dbReference type="InterPro" id="IPR005467">
    <property type="entry name" value="His_kinase_dom"/>
</dbReference>
<dbReference type="Proteomes" id="UP000600547">
    <property type="component" value="Unassembled WGS sequence"/>
</dbReference>
<dbReference type="Gene3D" id="3.30.565.10">
    <property type="entry name" value="Histidine kinase-like ATPase, C-terminal domain"/>
    <property type="match status" value="1"/>
</dbReference>
<dbReference type="InterPro" id="IPR003594">
    <property type="entry name" value="HATPase_dom"/>
</dbReference>
<dbReference type="PROSITE" id="PS50109">
    <property type="entry name" value="HIS_KIN"/>
    <property type="match status" value="1"/>
</dbReference>
<proteinExistence type="predicted"/>
<dbReference type="CDD" id="cd00082">
    <property type="entry name" value="HisKA"/>
    <property type="match status" value="1"/>
</dbReference>
<keyword evidence="8" id="KW-1185">Reference proteome</keyword>
<reference evidence="8" key="1">
    <citation type="journal article" date="2019" name="Int. J. Syst. Evol. Microbiol.">
        <title>The Global Catalogue of Microorganisms (GCM) 10K type strain sequencing project: providing services to taxonomists for standard genome sequencing and annotation.</title>
        <authorList>
            <consortium name="The Broad Institute Genomics Platform"/>
            <consortium name="The Broad Institute Genome Sequencing Center for Infectious Disease"/>
            <person name="Wu L."/>
            <person name="Ma J."/>
        </authorList>
    </citation>
    <scope>NUCLEOTIDE SEQUENCE [LARGE SCALE GENOMIC DNA]</scope>
    <source>
        <strain evidence="8">JCM 31047</strain>
    </source>
</reference>
<dbReference type="GO" id="GO:0000155">
    <property type="term" value="F:phosphorelay sensor kinase activity"/>
    <property type="evidence" value="ECO:0007669"/>
    <property type="project" value="InterPro"/>
</dbReference>
<dbReference type="Gene3D" id="1.10.287.130">
    <property type="match status" value="1"/>
</dbReference>
<dbReference type="InterPro" id="IPR003661">
    <property type="entry name" value="HisK_dim/P_dom"/>
</dbReference>
<dbReference type="InterPro" id="IPR036890">
    <property type="entry name" value="HATPase_C_sf"/>
</dbReference>